<accession>A0ABR1LWB0</accession>
<dbReference type="GeneID" id="92031026"/>
<dbReference type="RefSeq" id="XP_066656037.1">
    <property type="nucleotide sequence ID" value="XM_066798120.1"/>
</dbReference>
<sequence length="407" mass="44132">MAAPCDLAPLSRLSVCLSVPGHVAEQQGPQHSIDEWDENRQSGWLHFNHAPNKKGAEAVRPGRRLLCSALLCSGAITYITGVRVEDGKGFDVVVTAGACKYASAFWGNGRELGRWALEGETGVLCSACVFCCIHGACPYRACIREEEEAERQAKARRTRPSSKQPSSHVRDKDKPPGPHSTRRRGPSAGYESLGADRKTGKLPCPFPFSRSSARVDAIRGDAIVIIQLGTQRREDRRVGTEYGMRWPCVSAASVPAAASSAVLPRRAGPDCYIPIAPFVRRRQRGGCGHAIMSSQQEWTTADMDNGDACESSLQYTSSVDGVGVARKRKKEKEVQDHVQAAQPMQGQDHVHRVAGRWMRGLSPACLLWLDAGMDATSPIRSVWGKAVSIESMCCPDPASGFGKRPAL</sequence>
<organism evidence="2 3">
    <name type="scientific">Phyllosticta citribraziliensis</name>
    <dbReference type="NCBI Taxonomy" id="989973"/>
    <lineage>
        <taxon>Eukaryota</taxon>
        <taxon>Fungi</taxon>
        <taxon>Dikarya</taxon>
        <taxon>Ascomycota</taxon>
        <taxon>Pezizomycotina</taxon>
        <taxon>Dothideomycetes</taxon>
        <taxon>Dothideomycetes incertae sedis</taxon>
        <taxon>Botryosphaeriales</taxon>
        <taxon>Phyllostictaceae</taxon>
        <taxon>Phyllosticta</taxon>
    </lineage>
</organism>
<proteinExistence type="predicted"/>
<dbReference type="Proteomes" id="UP001360953">
    <property type="component" value="Unassembled WGS sequence"/>
</dbReference>
<feature type="region of interest" description="Disordered" evidence="1">
    <location>
        <begin position="153"/>
        <end position="203"/>
    </location>
</feature>
<name>A0ABR1LWB0_9PEZI</name>
<reference evidence="2 3" key="1">
    <citation type="submission" date="2024-04" db="EMBL/GenBank/DDBJ databases">
        <title>Phyllosticta paracitricarpa is synonymous to the EU quarantine fungus P. citricarpa based on phylogenomic analyses.</title>
        <authorList>
            <consortium name="Lawrence Berkeley National Laboratory"/>
            <person name="Van ingen-buijs V.A."/>
            <person name="Van westerhoven A.C."/>
            <person name="Haridas S."/>
            <person name="Skiadas P."/>
            <person name="Martin F."/>
            <person name="Groenewald J.Z."/>
            <person name="Crous P.W."/>
            <person name="Seidl M.F."/>
        </authorList>
    </citation>
    <scope>NUCLEOTIDE SEQUENCE [LARGE SCALE GENOMIC DNA]</scope>
    <source>
        <strain evidence="2 3">CPC 17464</strain>
    </source>
</reference>
<protein>
    <submittedName>
        <fullName evidence="2">Uncharacterized protein</fullName>
    </submittedName>
</protein>
<evidence type="ECO:0000313" key="2">
    <source>
        <dbReference type="EMBL" id="KAK7538350.1"/>
    </source>
</evidence>
<keyword evidence="3" id="KW-1185">Reference proteome</keyword>
<gene>
    <name evidence="2" type="ORF">J3D65DRAFT_602379</name>
</gene>
<comment type="caution">
    <text evidence="2">The sequence shown here is derived from an EMBL/GenBank/DDBJ whole genome shotgun (WGS) entry which is preliminary data.</text>
</comment>
<dbReference type="EMBL" id="JBBPEH010000005">
    <property type="protein sequence ID" value="KAK7538350.1"/>
    <property type="molecule type" value="Genomic_DNA"/>
</dbReference>
<evidence type="ECO:0000256" key="1">
    <source>
        <dbReference type="SAM" id="MobiDB-lite"/>
    </source>
</evidence>
<evidence type="ECO:0000313" key="3">
    <source>
        <dbReference type="Proteomes" id="UP001360953"/>
    </source>
</evidence>